<dbReference type="InterPro" id="IPR037013">
    <property type="entry name" value="GSH-S_sub-bd_sf"/>
</dbReference>
<evidence type="ECO:0000256" key="6">
    <source>
        <dbReference type="ARBA" id="ARBA00022684"/>
    </source>
</evidence>
<keyword evidence="9 12" id="KW-0067">ATP-binding</keyword>
<evidence type="ECO:0000256" key="8">
    <source>
        <dbReference type="ARBA" id="ARBA00022741"/>
    </source>
</evidence>
<keyword evidence="6 12" id="KW-0317">Glutathione biosynthesis</keyword>
<dbReference type="RefSeq" id="XP_050513348.1">
    <property type="nucleotide sequence ID" value="XM_050657391.1"/>
</dbReference>
<dbReference type="EC" id="6.3.2.3" evidence="3 12"/>
<dbReference type="InterPro" id="IPR014049">
    <property type="entry name" value="Glutathione_synthase_N_euk"/>
</dbReference>
<dbReference type="InterPro" id="IPR005615">
    <property type="entry name" value="Glutathione_synthase"/>
</dbReference>
<organism evidence="14 15">
    <name type="scientific">Diabrotica virgifera virgifera</name>
    <name type="common">western corn rootworm</name>
    <dbReference type="NCBI Taxonomy" id="50390"/>
    <lineage>
        <taxon>Eukaryota</taxon>
        <taxon>Metazoa</taxon>
        <taxon>Ecdysozoa</taxon>
        <taxon>Arthropoda</taxon>
        <taxon>Hexapoda</taxon>
        <taxon>Insecta</taxon>
        <taxon>Pterygota</taxon>
        <taxon>Neoptera</taxon>
        <taxon>Endopterygota</taxon>
        <taxon>Coleoptera</taxon>
        <taxon>Polyphaga</taxon>
        <taxon>Cucujiformia</taxon>
        <taxon>Chrysomeloidea</taxon>
        <taxon>Chrysomelidae</taxon>
        <taxon>Galerucinae</taxon>
        <taxon>Diabroticina</taxon>
        <taxon>Diabroticites</taxon>
        <taxon>Diabrotica</taxon>
    </lineage>
</organism>
<comment type="similarity">
    <text evidence="2 12">Belongs to the eukaryotic GSH synthase family.</text>
</comment>
<comment type="pathway">
    <text evidence="1 12">Sulfur metabolism; glutathione biosynthesis; glutathione from L-cysteine and L-glutamate: step 2/2.</text>
</comment>
<dbReference type="SUPFAM" id="SSF52440">
    <property type="entry name" value="PreATP-grasp domain"/>
    <property type="match status" value="1"/>
</dbReference>
<reference evidence="14" key="1">
    <citation type="submission" date="2025-05" db="UniProtKB">
        <authorList>
            <consortium name="EnsemblMetazoa"/>
        </authorList>
    </citation>
    <scope>IDENTIFICATION</scope>
</reference>
<dbReference type="Gene3D" id="3.30.1490.80">
    <property type="match status" value="1"/>
</dbReference>
<dbReference type="Gene3D" id="3.40.50.1760">
    <property type="entry name" value="Glutathione synthase, substrate-binding domain superfamily, eukaryotic"/>
    <property type="match status" value="1"/>
</dbReference>
<dbReference type="NCBIfam" id="TIGR01986">
    <property type="entry name" value="glut_syn_euk"/>
    <property type="match status" value="1"/>
</dbReference>
<dbReference type="PIRSF" id="PIRSF001558">
    <property type="entry name" value="GSHase"/>
    <property type="match status" value="1"/>
</dbReference>
<name>A0ABM5KT30_DIAVI</name>
<dbReference type="InterPro" id="IPR016185">
    <property type="entry name" value="PreATP-grasp_dom_sf"/>
</dbReference>
<evidence type="ECO:0000259" key="13">
    <source>
        <dbReference type="Pfam" id="PF03199"/>
    </source>
</evidence>
<keyword evidence="10 12" id="KW-0460">Magnesium</keyword>
<evidence type="ECO:0000256" key="1">
    <source>
        <dbReference type="ARBA" id="ARBA00004965"/>
    </source>
</evidence>
<evidence type="ECO:0000256" key="12">
    <source>
        <dbReference type="PIRNR" id="PIRNR001558"/>
    </source>
</evidence>
<dbReference type="PANTHER" id="PTHR11130">
    <property type="entry name" value="GLUTATHIONE SYNTHETASE"/>
    <property type="match status" value="1"/>
</dbReference>
<proteinExistence type="inferred from homology"/>
<comment type="cofactor">
    <cofactor evidence="12">
        <name>Mg(2+)</name>
        <dbReference type="ChEBI" id="CHEBI:18420"/>
    </cofactor>
    <text evidence="12">Binds 1 Mg(2+) ion per subunit.</text>
</comment>
<evidence type="ECO:0000313" key="14">
    <source>
        <dbReference type="EnsemblMetazoa" id="XP_050513348.1"/>
    </source>
</evidence>
<dbReference type="Gene3D" id="3.30.470.20">
    <property type="entry name" value="ATP-grasp fold, B domain"/>
    <property type="match status" value="1"/>
</dbReference>
<dbReference type="EnsemblMetazoa" id="XM_050657391.1">
    <property type="protein sequence ID" value="XP_050513348.1"/>
    <property type="gene ID" value="LOC126889276"/>
</dbReference>
<evidence type="ECO:0000256" key="7">
    <source>
        <dbReference type="ARBA" id="ARBA00022723"/>
    </source>
</evidence>
<dbReference type="Pfam" id="PF03917">
    <property type="entry name" value="GSH_synth_ATP"/>
    <property type="match status" value="1"/>
</dbReference>
<accession>A0ABM5KT30</accession>
<keyword evidence="8 12" id="KW-0547">Nucleotide-binding</keyword>
<evidence type="ECO:0000256" key="11">
    <source>
        <dbReference type="ARBA" id="ARBA00048871"/>
    </source>
</evidence>
<dbReference type="Pfam" id="PF03199">
    <property type="entry name" value="GSH_synthase"/>
    <property type="match status" value="1"/>
</dbReference>
<dbReference type="InterPro" id="IPR014042">
    <property type="entry name" value="Glutathione_synthase_a-hlx"/>
</dbReference>
<evidence type="ECO:0000256" key="4">
    <source>
        <dbReference type="ARBA" id="ARBA00020821"/>
    </source>
</evidence>
<dbReference type="Gene3D" id="1.10.1080.10">
    <property type="entry name" value="Glutathione Synthetase, Chain A, domain 3"/>
    <property type="match status" value="1"/>
</dbReference>
<protein>
    <recommendedName>
        <fullName evidence="4 12">Glutathione synthetase</fullName>
        <shortName evidence="12">GSH-S</shortName>
        <ecNumber evidence="3 12">6.3.2.3</ecNumber>
    </recommendedName>
</protein>
<keyword evidence="7 12" id="KW-0479">Metal-binding</keyword>
<dbReference type="SUPFAM" id="SSF56059">
    <property type="entry name" value="Glutathione synthetase ATP-binding domain-like"/>
    <property type="match status" value="1"/>
</dbReference>
<evidence type="ECO:0000256" key="2">
    <source>
        <dbReference type="ARBA" id="ARBA00010385"/>
    </source>
</evidence>
<comment type="catalytic activity">
    <reaction evidence="11">
        <text>gamma-L-glutamyl-L-cysteine + glycine + ATP = glutathione + ADP + phosphate + H(+)</text>
        <dbReference type="Rhea" id="RHEA:13557"/>
        <dbReference type="ChEBI" id="CHEBI:15378"/>
        <dbReference type="ChEBI" id="CHEBI:30616"/>
        <dbReference type="ChEBI" id="CHEBI:43474"/>
        <dbReference type="ChEBI" id="CHEBI:57305"/>
        <dbReference type="ChEBI" id="CHEBI:57925"/>
        <dbReference type="ChEBI" id="CHEBI:58173"/>
        <dbReference type="ChEBI" id="CHEBI:456216"/>
        <dbReference type="EC" id="6.3.2.3"/>
    </reaction>
    <physiologicalReaction direction="left-to-right" evidence="11">
        <dbReference type="Rhea" id="RHEA:13558"/>
    </physiologicalReaction>
</comment>
<evidence type="ECO:0000256" key="3">
    <source>
        <dbReference type="ARBA" id="ARBA00012214"/>
    </source>
</evidence>
<evidence type="ECO:0000256" key="10">
    <source>
        <dbReference type="ARBA" id="ARBA00022842"/>
    </source>
</evidence>
<dbReference type="Proteomes" id="UP001652700">
    <property type="component" value="Unplaced"/>
</dbReference>
<sequence>MVKTTVVLTRLNKIDEYIIIISFNCAVKEDGSRVSHCICFGSQEEEKRRQRTTWIKNWLNRRSSHGYGRYGKLLRGLRSEPGKDWAITNGTCMRSKTNFSEDSVNFAPFVLLPSTMPRRDFEQVVSLQTAFQELIHYVANDREFLTKCLTKIIEVDSFTAKLFEIYETVQEEGETQPISVGVLRCDYMMETEKLNGEKCHENGFPPFSWKLVEINNIAAGFGWLGPASGLLHRYILQEMNLYDKSSNLPENNCLSEFCKSFLEAWKIYGNCQAVILMVVEDVIYNICDQRHHEFKFRELNPQVKFIRRTLTEIYKTGKLNEKKELVVGNDVVSVVYFRCGYNPLQYPTENEWTARLLIERSKAIKCPNIQYHLAGTKKVQQELAKPGVIDRFIKDRRKVELIRDVFVGIYGLEFDDDGEKAVRMALKTPERYVLKPQREGGGNNVYGKDVKEYLERMANSKERESWIMMERIIPPIIRGYMVKPGGSNPPPISEMILELGIFGIIIGTPKTIITNIQTGHMVRSKIATANEGGVMIGLGALDSPYLLQ</sequence>
<keyword evidence="15" id="KW-1185">Reference proteome</keyword>
<dbReference type="InterPro" id="IPR004887">
    <property type="entry name" value="GSH_synth_subst-bd"/>
</dbReference>
<evidence type="ECO:0000256" key="9">
    <source>
        <dbReference type="ARBA" id="ARBA00022840"/>
    </source>
</evidence>
<evidence type="ECO:0000256" key="5">
    <source>
        <dbReference type="ARBA" id="ARBA00022598"/>
    </source>
</evidence>
<dbReference type="PANTHER" id="PTHR11130:SF0">
    <property type="entry name" value="GLUTATHIONE SYNTHETASE"/>
    <property type="match status" value="1"/>
</dbReference>
<dbReference type="Gene3D" id="3.30.1490.50">
    <property type="match status" value="1"/>
</dbReference>
<evidence type="ECO:0000313" key="15">
    <source>
        <dbReference type="Proteomes" id="UP001652700"/>
    </source>
</evidence>
<dbReference type="InterPro" id="IPR014709">
    <property type="entry name" value="Glutathione_synthase_C_euk"/>
</dbReference>
<keyword evidence="5 12" id="KW-0436">Ligase</keyword>
<dbReference type="GeneID" id="126889276"/>
<feature type="domain" description="Glutathione synthase substrate-binding" evidence="13">
    <location>
        <begin position="273"/>
        <end position="374"/>
    </location>
</feature>